<name>A0ABM9WXI5_VIBAE</name>
<sequence>MCASIRGALTAMQQWKIRILSGVHSGVEVTLPEGALVLGSDDFIADLVLSDAGVEANHFTLVCQQDSVILRGCKEANINGENISVEDDGIELSRHAVVSVGVVKFALGYAEDALIVSNVSDESSEQDTPVVAVQRSSWKKTTLIALLCSFVPSVIFAGMWYSQANGNNNETVTEAEPIVLVRNILGELKLSDVRVEWNAAARQAVLEGYVEDRTQKLDLLGRIDVLGINYKSDLRTMEEIRRGVRFILRNLGYHQVKVENGDETGTLLLTGYIDDASRWNQVEQILERDVPGLVAWKVELQRAGAYMDTLKALLTDAELLKKVQLVTSGDRIEVRGELDDIETTRFYGVTRDFREQYGEKPYLVLKSIPKVSKGTNIDFPFRSVNFGQVPYVILTDNVRYMVGARTPQGYRISSVTPAGIELVKGGRVITIELGYEGETNNDKS</sequence>
<dbReference type="NCBIfam" id="TIGR02500">
    <property type="entry name" value="type_III_yscD"/>
    <property type="match status" value="1"/>
</dbReference>
<protein>
    <submittedName>
        <fullName evidence="6">Type III secretion apparatus protein, YscD/HrpQ family</fullName>
    </submittedName>
</protein>
<dbReference type="EMBL" id="DS267811">
    <property type="protein sequence ID" value="EDN58130.1"/>
    <property type="molecule type" value="Genomic_DNA"/>
</dbReference>
<evidence type="ECO:0000259" key="5">
    <source>
        <dbReference type="Pfam" id="PF23893"/>
    </source>
</evidence>
<reference evidence="7" key="1">
    <citation type="submission" date="2006-10" db="EMBL/GenBank/DDBJ databases">
        <authorList>
            <person name="Heidelberg J."/>
            <person name="Sebastian Y."/>
        </authorList>
    </citation>
    <scope>NUCLEOTIDE SEQUENCE [LARGE SCALE GENOMIC DNA]</scope>
    <source>
        <strain evidence="7">EX25</strain>
    </source>
</reference>
<feature type="domain" description="YscD-like Bon-like" evidence="4">
    <location>
        <begin position="237"/>
        <end position="301"/>
    </location>
</feature>
<proteinExistence type="predicted"/>
<dbReference type="Pfam" id="PF16697">
    <property type="entry name" value="Yop-YscD_cpl"/>
    <property type="match status" value="1"/>
</dbReference>
<dbReference type="InterPro" id="IPR057770">
    <property type="entry name" value="YscD/Y4YQ_C"/>
</dbReference>
<dbReference type="InterPro" id="IPR053946">
    <property type="entry name" value="YscD_ppl_3rd"/>
</dbReference>
<evidence type="ECO:0000259" key="2">
    <source>
        <dbReference type="Pfam" id="PF16697"/>
    </source>
</evidence>
<dbReference type="Pfam" id="PF16693">
    <property type="entry name" value="Yop-YscD_ppl_1st"/>
    <property type="match status" value="1"/>
</dbReference>
<evidence type="ECO:0000313" key="6">
    <source>
        <dbReference type="EMBL" id="EDN58130.1"/>
    </source>
</evidence>
<evidence type="ECO:0000259" key="1">
    <source>
        <dbReference type="Pfam" id="PF16693"/>
    </source>
</evidence>
<dbReference type="Pfam" id="PF23893">
    <property type="entry name" value="Y4YQ_C"/>
    <property type="match status" value="1"/>
</dbReference>
<feature type="domain" description="YscD-like Bon-like" evidence="1">
    <location>
        <begin position="176"/>
        <end position="236"/>
    </location>
</feature>
<dbReference type="InterPro" id="IPR032030">
    <property type="entry name" value="YscD_cytoplasmic_dom"/>
</dbReference>
<dbReference type="Gene3D" id="3.30.1340.30">
    <property type="match status" value="1"/>
</dbReference>
<feature type="domain" description="YscD/Y4YQ C-terminal" evidence="5">
    <location>
        <begin position="382"/>
        <end position="431"/>
    </location>
</feature>
<accession>A0ABM9WXI5</accession>
<dbReference type="SUPFAM" id="SSF49879">
    <property type="entry name" value="SMAD/FHA domain"/>
    <property type="match status" value="1"/>
</dbReference>
<dbReference type="InterPro" id="IPR008984">
    <property type="entry name" value="SMAD_FHA_dom_sf"/>
</dbReference>
<dbReference type="Gene3D" id="3.30.70.1770">
    <property type="match status" value="1"/>
</dbReference>
<evidence type="ECO:0000259" key="3">
    <source>
        <dbReference type="Pfam" id="PF21934"/>
    </source>
</evidence>
<feature type="domain" description="YscD-like Bon-like" evidence="3">
    <location>
        <begin position="307"/>
        <end position="366"/>
    </location>
</feature>
<dbReference type="InterPro" id="IPR053947">
    <property type="entry name" value="YscD_ppl__2nd"/>
</dbReference>
<dbReference type="Gene3D" id="2.60.200.20">
    <property type="match status" value="1"/>
</dbReference>
<organism evidence="6 7">
    <name type="scientific">Vibrio antiquarius (strain Ex25)</name>
    <dbReference type="NCBI Taxonomy" id="150340"/>
    <lineage>
        <taxon>Bacteria</taxon>
        <taxon>Pseudomonadati</taxon>
        <taxon>Pseudomonadota</taxon>
        <taxon>Gammaproteobacteria</taxon>
        <taxon>Vibrionales</taxon>
        <taxon>Vibrionaceae</taxon>
        <taxon>Vibrio</taxon>
        <taxon>Vibrio diabolicus subgroup</taxon>
    </lineage>
</organism>
<evidence type="ECO:0000313" key="7">
    <source>
        <dbReference type="Proteomes" id="UP000242664"/>
    </source>
</evidence>
<dbReference type="Pfam" id="PF21937">
    <property type="entry name" value="Yop-YscD_ppl_2nd"/>
    <property type="match status" value="1"/>
</dbReference>
<dbReference type="InterPro" id="IPR032034">
    <property type="entry name" value="YscD_ppl_1st"/>
</dbReference>
<keyword evidence="7" id="KW-1185">Reference proteome</keyword>
<feature type="domain" description="YscD cytoplasmic" evidence="2">
    <location>
        <begin position="18"/>
        <end position="108"/>
    </location>
</feature>
<dbReference type="Proteomes" id="UP000242664">
    <property type="component" value="Unassembled WGS sequence"/>
</dbReference>
<dbReference type="InterPro" id="IPR012843">
    <property type="entry name" value="YscD"/>
</dbReference>
<dbReference type="Pfam" id="PF21934">
    <property type="entry name" value="Yop-YscD_ppl_3rd"/>
    <property type="match status" value="1"/>
</dbReference>
<gene>
    <name evidence="6" type="ORF">VEx25_B0191</name>
</gene>
<evidence type="ECO:0000259" key="4">
    <source>
        <dbReference type="Pfam" id="PF21937"/>
    </source>
</evidence>